<organism evidence="1 2">
    <name type="scientific">Opisthorchis viverrini</name>
    <name type="common">Southeast Asian liver fluke</name>
    <dbReference type="NCBI Taxonomy" id="6198"/>
    <lineage>
        <taxon>Eukaryota</taxon>
        <taxon>Metazoa</taxon>
        <taxon>Spiralia</taxon>
        <taxon>Lophotrochozoa</taxon>
        <taxon>Platyhelminthes</taxon>
        <taxon>Trematoda</taxon>
        <taxon>Digenea</taxon>
        <taxon>Opisthorchiida</taxon>
        <taxon>Opisthorchiata</taxon>
        <taxon>Opisthorchiidae</taxon>
        <taxon>Opisthorchis</taxon>
    </lineage>
</organism>
<dbReference type="Proteomes" id="UP000054324">
    <property type="component" value="Unassembled WGS sequence"/>
</dbReference>
<accession>A0A074ZI38</accession>
<dbReference type="AlphaFoldDB" id="A0A074ZI38"/>
<evidence type="ECO:0000313" key="1">
    <source>
        <dbReference type="EMBL" id="KER25457.1"/>
    </source>
</evidence>
<evidence type="ECO:0000313" key="2">
    <source>
        <dbReference type="Proteomes" id="UP000054324"/>
    </source>
</evidence>
<name>A0A074ZI38_OPIVI</name>
<gene>
    <name evidence="1" type="ORF">T265_07081</name>
</gene>
<sequence length="90" mass="10298">MTLLIYLGNYRYCTAVNYGTRTTKISSIRWSKAHDWGLTKKQTTHLVDLISSYGYGHYTDSSQLSDSFHVAVSVGVRRLFGLPCWCQEKD</sequence>
<dbReference type="KEGG" id="ovi:T265_07081"/>
<proteinExistence type="predicted"/>
<dbReference type="EMBL" id="KL596776">
    <property type="protein sequence ID" value="KER25457.1"/>
    <property type="molecule type" value="Genomic_DNA"/>
</dbReference>
<reference evidence="1 2" key="1">
    <citation type="submission" date="2013-11" db="EMBL/GenBank/DDBJ databases">
        <title>Opisthorchis viverrini - life in the bile duct.</title>
        <authorList>
            <person name="Young N.D."/>
            <person name="Nagarajan N."/>
            <person name="Lin S.J."/>
            <person name="Korhonen P.K."/>
            <person name="Jex A.R."/>
            <person name="Hall R.S."/>
            <person name="Safavi-Hemami H."/>
            <person name="Kaewkong W."/>
            <person name="Bertrand D."/>
            <person name="Gao S."/>
            <person name="Seet Q."/>
            <person name="Wongkham S."/>
            <person name="Teh B.T."/>
            <person name="Wongkham C."/>
            <person name="Intapan P.M."/>
            <person name="Maleewong W."/>
            <person name="Yang X."/>
            <person name="Hu M."/>
            <person name="Wang Z."/>
            <person name="Hofmann A."/>
            <person name="Sternberg P.W."/>
            <person name="Tan P."/>
            <person name="Wang J."/>
            <person name="Gasser R.B."/>
        </authorList>
    </citation>
    <scope>NUCLEOTIDE SEQUENCE [LARGE SCALE GENOMIC DNA]</scope>
</reference>
<dbReference type="GeneID" id="20321260"/>
<protein>
    <submittedName>
        <fullName evidence="1">Uncharacterized protein</fullName>
    </submittedName>
</protein>
<dbReference type="RefSeq" id="XP_009170783.1">
    <property type="nucleotide sequence ID" value="XM_009172519.1"/>
</dbReference>
<dbReference type="CTD" id="20321260"/>
<keyword evidence="2" id="KW-1185">Reference proteome</keyword>